<dbReference type="InterPro" id="IPR011761">
    <property type="entry name" value="ATP-grasp"/>
</dbReference>
<dbReference type="RefSeq" id="WP_073322657.1">
    <property type="nucleotide sequence ID" value="NZ_FQWD01000003.1"/>
</dbReference>
<dbReference type="GO" id="GO:0046872">
    <property type="term" value="F:metal ion binding"/>
    <property type="evidence" value="ECO:0007669"/>
    <property type="project" value="InterPro"/>
</dbReference>
<dbReference type="Proteomes" id="UP000184520">
    <property type="component" value="Unassembled WGS sequence"/>
</dbReference>
<keyword evidence="4" id="KW-0436">Ligase</keyword>
<keyword evidence="2" id="KW-0067">ATP-binding</keyword>
<dbReference type="GO" id="GO:0009432">
    <property type="term" value="P:SOS response"/>
    <property type="evidence" value="ECO:0007669"/>
    <property type="project" value="TreeGrafter"/>
</dbReference>
<keyword evidence="5" id="KW-1185">Reference proteome</keyword>
<name>A0A1M5K8Y8_9ALTE</name>
<evidence type="ECO:0000256" key="2">
    <source>
        <dbReference type="PROSITE-ProRule" id="PRU00409"/>
    </source>
</evidence>
<sequence length="481" mass="54134">MHHTLIITDIAEQLDLPELTVLTFQQYLQDYPKLNEPKTRVINLCDTGKYLSQGYYCSLLAEARQHRVIPGVNTINDLRPAQADQELPAIAIKPQEREALESLGGELFVCFGKTSDVRLKRLASVAFSHYPSPLLQLVLSSDVTAVRCNSVGLNEVPESLQPTFIERLKQFTQQQWRTNGRSKQARWDMAILVNPDEPTPPSDKRAIANFVKAAGKVGFHAEVVTAQTIGDVEQYDALFVRETTAIDHATYRIAREAEREGVVVIDDTQSILRCCNKVFLQDAFTYNKVPAPKSRFVTNADEATCEQLIADLNLPLILKLPESSFSRGVYKVETREALISKLNSMLKESALVLVQEYIFTEFDWRIGMLGGRPIYACKYFMARNHWQIYNHQGDKADSGGFVTLPTFEVPRPVLKAAISAAEVAGVGLYGVDIKQRGNKVYVIEVNDNPNIDSGIEDKYLGQELYLLVMQEFASRLERRGR</sequence>
<dbReference type="PROSITE" id="PS50975">
    <property type="entry name" value="ATP_GRASP"/>
    <property type="match status" value="1"/>
</dbReference>
<proteinExistence type="predicted"/>
<evidence type="ECO:0000256" key="1">
    <source>
        <dbReference type="ARBA" id="ARBA00023211"/>
    </source>
</evidence>
<keyword evidence="2" id="KW-0547">Nucleotide-binding</keyword>
<dbReference type="Pfam" id="PF14401">
    <property type="entry name" value="RLAN"/>
    <property type="match status" value="1"/>
</dbReference>
<accession>A0A1M5K8Y8</accession>
<dbReference type="GO" id="GO:0005524">
    <property type="term" value="F:ATP binding"/>
    <property type="evidence" value="ECO:0007669"/>
    <property type="project" value="UniProtKB-UniRule"/>
</dbReference>
<gene>
    <name evidence="4" type="ORF">SAMN05216361_2416</name>
</gene>
<keyword evidence="1" id="KW-0464">Manganese</keyword>
<protein>
    <submittedName>
        <fullName evidence="4">Glutathione synthase/RimK-type ligase, ATP-grasp superfamily</fullName>
    </submittedName>
</protein>
<dbReference type="Gene3D" id="3.30.470.20">
    <property type="entry name" value="ATP-grasp fold, B domain"/>
    <property type="match status" value="1"/>
</dbReference>
<dbReference type="InterPro" id="IPR013815">
    <property type="entry name" value="ATP_grasp_subdomain_1"/>
</dbReference>
<dbReference type="Gene3D" id="3.30.1490.20">
    <property type="entry name" value="ATP-grasp fold, A domain"/>
    <property type="match status" value="1"/>
</dbReference>
<evidence type="ECO:0000313" key="5">
    <source>
        <dbReference type="Proteomes" id="UP000184520"/>
    </source>
</evidence>
<feature type="domain" description="ATP-grasp" evidence="3">
    <location>
        <begin position="281"/>
        <end position="473"/>
    </location>
</feature>
<dbReference type="InterPro" id="IPR025839">
    <property type="entry name" value="RLAN_dom"/>
</dbReference>
<dbReference type="GO" id="GO:0005737">
    <property type="term" value="C:cytoplasm"/>
    <property type="evidence" value="ECO:0007669"/>
    <property type="project" value="TreeGrafter"/>
</dbReference>
<dbReference type="InterPro" id="IPR013651">
    <property type="entry name" value="ATP-grasp_RimK-type"/>
</dbReference>
<dbReference type="GO" id="GO:0018169">
    <property type="term" value="F:ribosomal S6-glutamic acid ligase activity"/>
    <property type="evidence" value="ECO:0007669"/>
    <property type="project" value="TreeGrafter"/>
</dbReference>
<dbReference type="PANTHER" id="PTHR21621:SF0">
    <property type="entry name" value="BETA-CITRYLGLUTAMATE SYNTHASE B-RELATED"/>
    <property type="match status" value="1"/>
</dbReference>
<dbReference type="EMBL" id="FQWD01000003">
    <property type="protein sequence ID" value="SHG49312.1"/>
    <property type="molecule type" value="Genomic_DNA"/>
</dbReference>
<dbReference type="Pfam" id="PF08443">
    <property type="entry name" value="RimK"/>
    <property type="match status" value="1"/>
</dbReference>
<evidence type="ECO:0000259" key="3">
    <source>
        <dbReference type="PROSITE" id="PS50975"/>
    </source>
</evidence>
<dbReference type="STRING" id="634436.SAMN05216361_2416"/>
<dbReference type="AlphaFoldDB" id="A0A1M5K8Y8"/>
<dbReference type="SUPFAM" id="SSF56059">
    <property type="entry name" value="Glutathione synthetase ATP-binding domain-like"/>
    <property type="match status" value="1"/>
</dbReference>
<dbReference type="PANTHER" id="PTHR21621">
    <property type="entry name" value="RIBOSOMAL PROTEIN S6 MODIFICATION PROTEIN"/>
    <property type="match status" value="1"/>
</dbReference>
<reference evidence="5" key="1">
    <citation type="submission" date="2016-11" db="EMBL/GenBank/DDBJ databases">
        <authorList>
            <person name="Varghese N."/>
            <person name="Submissions S."/>
        </authorList>
    </citation>
    <scope>NUCLEOTIDE SEQUENCE [LARGE SCALE GENOMIC DNA]</scope>
    <source>
        <strain evidence="5">CGMCC 1.8995</strain>
    </source>
</reference>
<evidence type="ECO:0000313" key="4">
    <source>
        <dbReference type="EMBL" id="SHG49312.1"/>
    </source>
</evidence>
<organism evidence="4 5">
    <name type="scientific">Marisediminitalea aggregata</name>
    <dbReference type="NCBI Taxonomy" id="634436"/>
    <lineage>
        <taxon>Bacteria</taxon>
        <taxon>Pseudomonadati</taxon>
        <taxon>Pseudomonadota</taxon>
        <taxon>Gammaproteobacteria</taxon>
        <taxon>Alteromonadales</taxon>
        <taxon>Alteromonadaceae</taxon>
        <taxon>Marisediminitalea</taxon>
    </lineage>
</organism>
<dbReference type="OrthoDB" id="9800957at2"/>